<feature type="non-terminal residue" evidence="1">
    <location>
        <position position="1"/>
    </location>
</feature>
<reference evidence="1" key="1">
    <citation type="submission" date="2016-03" db="EMBL/GenBank/DDBJ databases">
        <title>Gut transcriptome analysis on engorged females of Ornithodoros mimon (Acari: Argasidae) and phylogenetic inferences of soft ticks.</title>
        <authorList>
            <person name="Landulfo G.A."/>
            <person name="Giovanni D."/>
            <person name="Carvalho E."/>
            <person name="Junqueira-de-Azevedo I."/>
            <person name="Patane J."/>
            <person name="Mendoca R."/>
            <person name="Barros-Battesti D."/>
        </authorList>
    </citation>
    <scope>NUCLEOTIDE SEQUENCE</scope>
    <source>
        <strain evidence="1">Females</strain>
        <tissue evidence="1">Gut</tissue>
    </source>
</reference>
<accession>A0A147B9S7</accession>
<dbReference type="EMBL" id="GEIB01000918">
    <property type="protein sequence ID" value="JAR87125.1"/>
    <property type="molecule type" value="Transcribed_RNA"/>
</dbReference>
<dbReference type="AlphaFoldDB" id="A0A147B9S7"/>
<protein>
    <submittedName>
        <fullName evidence="1">Uncharacterized protein</fullName>
    </submittedName>
</protein>
<name>A0A147B9S7_9ACAR</name>
<sequence length="68" mass="7976">GYANIASSSYMIQEVKLSEGGMTYYDNRYSFLWFLATLRYTSHAQHFRNAPCCHGNRIKEEELRASYK</sequence>
<evidence type="ECO:0000313" key="1">
    <source>
        <dbReference type="EMBL" id="JAR87125.1"/>
    </source>
</evidence>
<proteinExistence type="predicted"/>
<organism evidence="1">
    <name type="scientific">Alectorobius mimon</name>
    <dbReference type="NCBI Taxonomy" id="360319"/>
    <lineage>
        <taxon>Eukaryota</taxon>
        <taxon>Metazoa</taxon>
        <taxon>Ecdysozoa</taxon>
        <taxon>Arthropoda</taxon>
        <taxon>Chelicerata</taxon>
        <taxon>Arachnida</taxon>
        <taxon>Acari</taxon>
        <taxon>Parasitiformes</taxon>
        <taxon>Ixodida</taxon>
        <taxon>Ixodoidea</taxon>
        <taxon>Argasidae</taxon>
        <taxon>Ornithodorinae</taxon>
        <taxon>Alectorobius</taxon>
    </lineage>
</organism>